<dbReference type="PANTHER" id="PTHR43227">
    <property type="entry name" value="BLL4140 PROTEIN"/>
    <property type="match status" value="1"/>
</dbReference>
<comment type="caution">
    <text evidence="9">The sequence shown here is derived from an EMBL/GenBank/DDBJ whole genome shotgun (WGS) entry which is preliminary data.</text>
</comment>
<organism evidence="9 10">
    <name type="scientific">Serinibacter salmoneus</name>
    <dbReference type="NCBI Taxonomy" id="556530"/>
    <lineage>
        <taxon>Bacteria</taxon>
        <taxon>Bacillati</taxon>
        <taxon>Actinomycetota</taxon>
        <taxon>Actinomycetes</taxon>
        <taxon>Micrococcales</taxon>
        <taxon>Beutenbergiaceae</taxon>
        <taxon>Serinibacter</taxon>
    </lineage>
</organism>
<proteinExistence type="inferred from homology"/>
<dbReference type="InterPro" id="IPR050809">
    <property type="entry name" value="UgpAE/MalFG_permease"/>
</dbReference>
<dbReference type="RefSeq" id="WP_245866899.1">
    <property type="nucleotide sequence ID" value="NZ_PDJD01000001.1"/>
</dbReference>
<dbReference type="Pfam" id="PF00528">
    <property type="entry name" value="BPD_transp_1"/>
    <property type="match status" value="1"/>
</dbReference>
<evidence type="ECO:0000259" key="8">
    <source>
        <dbReference type="PROSITE" id="PS50928"/>
    </source>
</evidence>
<comment type="similarity">
    <text evidence="7">Belongs to the binding-protein-dependent transport system permease family.</text>
</comment>
<evidence type="ECO:0000256" key="2">
    <source>
        <dbReference type="ARBA" id="ARBA00022448"/>
    </source>
</evidence>
<dbReference type="InterPro" id="IPR035906">
    <property type="entry name" value="MetI-like_sf"/>
</dbReference>
<comment type="subcellular location">
    <subcellularLocation>
        <location evidence="1 7">Cell membrane</location>
        <topology evidence="1 7">Multi-pass membrane protein</topology>
    </subcellularLocation>
</comment>
<name>A0A2A9D068_9MICO</name>
<evidence type="ECO:0000256" key="4">
    <source>
        <dbReference type="ARBA" id="ARBA00022692"/>
    </source>
</evidence>
<accession>A0A2A9D068</accession>
<dbReference type="PROSITE" id="PS50928">
    <property type="entry name" value="ABC_TM1"/>
    <property type="match status" value="1"/>
</dbReference>
<feature type="transmembrane region" description="Helical" evidence="7">
    <location>
        <begin position="157"/>
        <end position="182"/>
    </location>
</feature>
<feature type="domain" description="ABC transmembrane type-1" evidence="8">
    <location>
        <begin position="68"/>
        <end position="284"/>
    </location>
</feature>
<evidence type="ECO:0000256" key="7">
    <source>
        <dbReference type="RuleBase" id="RU363032"/>
    </source>
</evidence>
<feature type="transmembrane region" description="Helical" evidence="7">
    <location>
        <begin position="102"/>
        <end position="126"/>
    </location>
</feature>
<keyword evidence="4 7" id="KW-0812">Transmembrane</keyword>
<keyword evidence="5 7" id="KW-1133">Transmembrane helix</keyword>
<dbReference type="SUPFAM" id="SSF161098">
    <property type="entry name" value="MetI-like"/>
    <property type="match status" value="1"/>
</dbReference>
<keyword evidence="2 7" id="KW-0813">Transport</keyword>
<sequence>MTATRPWLLLTPALLVFAGLLLWPLLRVVLFSLQDYGLREIRTGESNYIGVANYLEVLQDPQLWRVALVNTLGFAVVVVIATVVLGTLVAILMSRLSPTWRVVVGTAVMVAWAMPAVTGTYVWVWIFDADGGVVNQTLMALGLMETPVNWFTGRLTFYLIAGLNVVHHSFPFVAVTVLAGLLGVPQEMLEAGSLDGAGPVRRFFSLVVPSIRQVFVVVIILSTIWDFKVFAQVYLMPGGAGSNREVLNLGVWSYVESFGQNRYGFGAAIAVLLTAVLMAITVVYIRTLMKEDQL</sequence>
<evidence type="ECO:0000313" key="9">
    <source>
        <dbReference type="EMBL" id="PFG20064.1"/>
    </source>
</evidence>
<feature type="transmembrane region" description="Helical" evidence="7">
    <location>
        <begin position="203"/>
        <end position="225"/>
    </location>
</feature>
<dbReference type="PANTHER" id="PTHR43227:SF8">
    <property type="entry name" value="DIACETYLCHITOBIOSE UPTAKE SYSTEM PERMEASE PROTEIN DASB"/>
    <property type="match status" value="1"/>
</dbReference>
<dbReference type="Gene3D" id="1.10.3720.10">
    <property type="entry name" value="MetI-like"/>
    <property type="match status" value="1"/>
</dbReference>
<evidence type="ECO:0000313" key="10">
    <source>
        <dbReference type="Proteomes" id="UP000224915"/>
    </source>
</evidence>
<evidence type="ECO:0000256" key="5">
    <source>
        <dbReference type="ARBA" id="ARBA00022989"/>
    </source>
</evidence>
<keyword evidence="6 7" id="KW-0472">Membrane</keyword>
<feature type="transmembrane region" description="Helical" evidence="7">
    <location>
        <begin position="63"/>
        <end position="90"/>
    </location>
</feature>
<evidence type="ECO:0000256" key="3">
    <source>
        <dbReference type="ARBA" id="ARBA00022475"/>
    </source>
</evidence>
<dbReference type="GO" id="GO:0005886">
    <property type="term" value="C:plasma membrane"/>
    <property type="evidence" value="ECO:0007669"/>
    <property type="project" value="UniProtKB-SubCell"/>
</dbReference>
<gene>
    <name evidence="9" type="ORF">ATL40_1647</name>
</gene>
<dbReference type="AlphaFoldDB" id="A0A2A9D068"/>
<dbReference type="Proteomes" id="UP000224915">
    <property type="component" value="Unassembled WGS sequence"/>
</dbReference>
<keyword evidence="3" id="KW-1003">Cell membrane</keyword>
<feature type="transmembrane region" description="Helical" evidence="7">
    <location>
        <begin position="7"/>
        <end position="26"/>
    </location>
</feature>
<dbReference type="EMBL" id="PDJD01000001">
    <property type="protein sequence ID" value="PFG20064.1"/>
    <property type="molecule type" value="Genomic_DNA"/>
</dbReference>
<evidence type="ECO:0000256" key="6">
    <source>
        <dbReference type="ARBA" id="ARBA00023136"/>
    </source>
</evidence>
<reference evidence="9 10" key="1">
    <citation type="submission" date="2017-10" db="EMBL/GenBank/DDBJ databases">
        <title>Sequencing the genomes of 1000 actinobacteria strains.</title>
        <authorList>
            <person name="Klenk H.-P."/>
        </authorList>
    </citation>
    <scope>NUCLEOTIDE SEQUENCE [LARGE SCALE GENOMIC DNA]</scope>
    <source>
        <strain evidence="9 10">DSM 21801</strain>
    </source>
</reference>
<dbReference type="InterPro" id="IPR000515">
    <property type="entry name" value="MetI-like"/>
</dbReference>
<keyword evidence="10" id="KW-1185">Reference proteome</keyword>
<protein>
    <submittedName>
        <fullName evidence="9">Carbohydrate ABC transporter membrane protein 1 (CUT1 family)</fullName>
    </submittedName>
</protein>
<feature type="transmembrane region" description="Helical" evidence="7">
    <location>
        <begin position="263"/>
        <end position="285"/>
    </location>
</feature>
<dbReference type="GO" id="GO:0055085">
    <property type="term" value="P:transmembrane transport"/>
    <property type="evidence" value="ECO:0007669"/>
    <property type="project" value="InterPro"/>
</dbReference>
<evidence type="ECO:0000256" key="1">
    <source>
        <dbReference type="ARBA" id="ARBA00004651"/>
    </source>
</evidence>
<dbReference type="CDD" id="cd06261">
    <property type="entry name" value="TM_PBP2"/>
    <property type="match status" value="1"/>
</dbReference>